<comment type="caution">
    <text evidence="1">The sequence shown here is derived from an EMBL/GenBank/DDBJ whole genome shotgun (WGS) entry which is preliminary data.</text>
</comment>
<protein>
    <recommendedName>
        <fullName evidence="2">HEAT repeat domain-containing protein</fullName>
    </recommendedName>
</protein>
<evidence type="ECO:0008006" key="2">
    <source>
        <dbReference type="Google" id="ProtNLM"/>
    </source>
</evidence>
<dbReference type="AlphaFoldDB" id="X0WNQ3"/>
<accession>X0WNQ3</accession>
<gene>
    <name evidence="1" type="ORF">S01H1_66687</name>
</gene>
<evidence type="ECO:0000313" key="1">
    <source>
        <dbReference type="EMBL" id="GAG32594.1"/>
    </source>
</evidence>
<dbReference type="Gene3D" id="1.25.10.10">
    <property type="entry name" value="Leucine-rich Repeat Variant"/>
    <property type="match status" value="1"/>
</dbReference>
<organism evidence="1">
    <name type="scientific">marine sediment metagenome</name>
    <dbReference type="NCBI Taxonomy" id="412755"/>
    <lineage>
        <taxon>unclassified sequences</taxon>
        <taxon>metagenomes</taxon>
        <taxon>ecological metagenomes</taxon>
    </lineage>
</organism>
<feature type="non-terminal residue" evidence="1">
    <location>
        <position position="115"/>
    </location>
</feature>
<sequence length="115" mass="11884">MSDRCPLSVPLVCTLLACHIAARAITTPDVYHPPYIPRIDVARLARDLSDGDVAKRLAATRGLSRAKNPLDILPAAEALARALGHDPSAAVRVAAAAAIHRISSGAKGFGPGGTD</sequence>
<dbReference type="SUPFAM" id="SSF48371">
    <property type="entry name" value="ARM repeat"/>
    <property type="match status" value="1"/>
</dbReference>
<dbReference type="EMBL" id="BARS01044107">
    <property type="protein sequence ID" value="GAG32594.1"/>
    <property type="molecule type" value="Genomic_DNA"/>
</dbReference>
<dbReference type="InterPro" id="IPR016024">
    <property type="entry name" value="ARM-type_fold"/>
</dbReference>
<name>X0WNQ3_9ZZZZ</name>
<proteinExistence type="predicted"/>
<reference evidence="1" key="1">
    <citation type="journal article" date="2014" name="Front. Microbiol.">
        <title>High frequency of phylogenetically diverse reductive dehalogenase-homologous genes in deep subseafloor sedimentary metagenomes.</title>
        <authorList>
            <person name="Kawai M."/>
            <person name="Futagami T."/>
            <person name="Toyoda A."/>
            <person name="Takaki Y."/>
            <person name="Nishi S."/>
            <person name="Hori S."/>
            <person name="Arai W."/>
            <person name="Tsubouchi T."/>
            <person name="Morono Y."/>
            <person name="Uchiyama I."/>
            <person name="Ito T."/>
            <person name="Fujiyama A."/>
            <person name="Inagaki F."/>
            <person name="Takami H."/>
        </authorList>
    </citation>
    <scope>NUCLEOTIDE SEQUENCE</scope>
    <source>
        <strain evidence="1">Expedition CK06-06</strain>
    </source>
</reference>
<dbReference type="PROSITE" id="PS51257">
    <property type="entry name" value="PROKAR_LIPOPROTEIN"/>
    <property type="match status" value="1"/>
</dbReference>
<dbReference type="InterPro" id="IPR011989">
    <property type="entry name" value="ARM-like"/>
</dbReference>